<dbReference type="EMBL" id="LS974202">
    <property type="protein sequence ID" value="SSC12143.1"/>
    <property type="molecule type" value="Genomic_DNA"/>
</dbReference>
<protein>
    <recommendedName>
        <fullName evidence="1">ATPase AAA-type core domain-containing protein</fullName>
    </recommendedName>
</protein>
<dbReference type="Gene3D" id="3.40.50.300">
    <property type="entry name" value="P-loop containing nucleotide triphosphate hydrolases"/>
    <property type="match status" value="1"/>
</dbReference>
<dbReference type="Pfam" id="PF13304">
    <property type="entry name" value="AAA_21"/>
    <property type="match status" value="1"/>
</dbReference>
<organism evidence="2 3">
    <name type="scientific">Mesotoga infera</name>
    <dbReference type="NCBI Taxonomy" id="1236046"/>
    <lineage>
        <taxon>Bacteria</taxon>
        <taxon>Thermotogati</taxon>
        <taxon>Thermotogota</taxon>
        <taxon>Thermotogae</taxon>
        <taxon>Kosmotogales</taxon>
        <taxon>Kosmotogaceae</taxon>
        <taxon>Mesotoga</taxon>
    </lineage>
</organism>
<dbReference type="RefSeq" id="WP_169698535.1">
    <property type="nucleotide sequence ID" value="NZ_LS974202.1"/>
</dbReference>
<keyword evidence="3" id="KW-1185">Reference proteome</keyword>
<dbReference type="InterPro" id="IPR027417">
    <property type="entry name" value="P-loop_NTPase"/>
</dbReference>
<dbReference type="InterPro" id="IPR003959">
    <property type="entry name" value="ATPase_AAA_core"/>
</dbReference>
<sequence>MRVVLENIGPIKKADISAGDLTVLVGPQATGKSIFLQLFKFCVDHAGIVRELKKFGFDWKNELESFLPVYFGEGMQAIWNSQSCIGLNGRKFQIETHVKRSGGNGKGPKVFYIPAQRVLIISAGWPLPFTSFDATYPFVVKDFSEKIRRIMDSGLGKGGIPIFPRDGYFKKEIRDALQKSIMREGKLKLDVGLRKRIMLEVAGVSMPIMTWSAGQREFAPLLLGLFWLLPSAKVSKKQGVNWVIVEEPEASLHPLAIRDVFLTIVELLSRNYKVLLSTHSSGIIELVWAINEIVYHPEATADKKRKLLLDLFELKATANTNKLIKDLENKKLVVNYFRPTEAGVVTEDISSLDPGSDKKSVSEWGGLVEFTSKTNEIVAQLWR</sequence>
<evidence type="ECO:0000259" key="1">
    <source>
        <dbReference type="Pfam" id="PF13304"/>
    </source>
</evidence>
<reference evidence="2 3" key="1">
    <citation type="submission" date="2017-01" db="EMBL/GenBank/DDBJ databases">
        <authorList>
            <person name="Erauso G."/>
        </authorList>
    </citation>
    <scope>NUCLEOTIDE SEQUENCE [LARGE SCALE GENOMIC DNA]</scope>
    <source>
        <strain evidence="2">MESINF1</strain>
    </source>
</reference>
<feature type="domain" description="ATPase AAA-type core" evidence="1">
    <location>
        <begin position="212"/>
        <end position="285"/>
    </location>
</feature>
<proteinExistence type="predicted"/>
<evidence type="ECO:0000313" key="3">
    <source>
        <dbReference type="Proteomes" id="UP000250796"/>
    </source>
</evidence>
<dbReference type="KEGG" id="minf:MESINF_0694"/>
<dbReference type="GO" id="GO:0005524">
    <property type="term" value="F:ATP binding"/>
    <property type="evidence" value="ECO:0007669"/>
    <property type="project" value="InterPro"/>
</dbReference>
<dbReference type="Proteomes" id="UP000250796">
    <property type="component" value="Chromosome MESINF"/>
</dbReference>
<dbReference type="PANTHER" id="PTHR40396:SF1">
    <property type="entry name" value="ATPASE AAA-TYPE CORE DOMAIN-CONTAINING PROTEIN"/>
    <property type="match status" value="1"/>
</dbReference>
<dbReference type="SUPFAM" id="SSF52540">
    <property type="entry name" value="P-loop containing nucleoside triphosphate hydrolases"/>
    <property type="match status" value="1"/>
</dbReference>
<name>A0A7Z7LES3_9BACT</name>
<dbReference type="AlphaFoldDB" id="A0A7Z7LES3"/>
<accession>A0A7Z7LES3</accession>
<gene>
    <name evidence="2" type="ORF">MESINF_0694</name>
</gene>
<dbReference type="GO" id="GO:0016887">
    <property type="term" value="F:ATP hydrolysis activity"/>
    <property type="evidence" value="ECO:0007669"/>
    <property type="project" value="InterPro"/>
</dbReference>
<dbReference type="PANTHER" id="PTHR40396">
    <property type="entry name" value="ATPASE-LIKE PROTEIN"/>
    <property type="match status" value="1"/>
</dbReference>
<evidence type="ECO:0000313" key="2">
    <source>
        <dbReference type="EMBL" id="SSC12143.1"/>
    </source>
</evidence>